<sequence>MGSYVRLSKVEDLREGDREPYQRDRRVKRYFSATKVVGSGKETAPVTHIAFSPEGSIVSVCAGTKVIFYDYAQQKVIHTFNDSKDFVRCCAFRGDGKVAAVSDDGGWVHLIALGLKSNLKRWRAHETPCYALHFSCTKLRLMTGGDDGVAKLWDTVTGELVQQFSFHSDKIRTLSDFCGSEHLWVTGGYDSVAYLFDIRDNTRPAAKVLHGAPIEFVELSTANNLLLTAGKNIVKLWDISHGLQLTYSFEPHQRTVTRAFMREPIITASLDATIRFFNYSSVYQSDFNASDERYLAALRGEDFEDRRRAQSLTARSTCFDSEDEDADRESGERRDELRSDDDDEPLSPAAERSKRSADVLSDGSNFVTPESRIASPDHFTPMSANADFLDDAEASQSSHVERQTGEGAPDVEERTEAIDGTPTEELDDRTVSLRHVYRFSAPVTALDVTKDTKAIAIGLSSGEWIIRKNAKDITEPAPVRRKIVRVDDDLVEFKTTKLSLLDRLVKTFQYQAALDLSLSLTPDHVYNLVETLVLRGSLATAVKGKDEQTILPLLRFISAHLGNDMQNTSTLLELAHAVIDNNQWLESCDNTQVIEELRKIPNKINFELYQHNILQTLKGSLDLILNRPTDEKKDRHN</sequence>
<dbReference type="GO" id="GO:0005730">
    <property type="term" value="C:nucleolus"/>
    <property type="evidence" value="ECO:0007669"/>
    <property type="project" value="UniProtKB-SubCell"/>
</dbReference>
<keyword evidence="10" id="KW-1185">Reference proteome</keyword>
<evidence type="ECO:0000256" key="1">
    <source>
        <dbReference type="ARBA" id="ARBA00004604"/>
    </source>
</evidence>
<evidence type="ECO:0000256" key="4">
    <source>
        <dbReference type="ARBA" id="ARBA00022737"/>
    </source>
</evidence>
<comment type="subcellular location">
    <subcellularLocation>
        <location evidence="1">Nucleus</location>
        <location evidence="1">Nucleolus</location>
    </subcellularLocation>
</comment>
<comment type="caution">
    <text evidence="9">The sequence shown here is derived from an EMBL/GenBank/DDBJ whole genome shotgun (WGS) entry which is preliminary data.</text>
</comment>
<evidence type="ECO:0000256" key="7">
    <source>
        <dbReference type="SAM" id="MobiDB-lite"/>
    </source>
</evidence>
<dbReference type="Proteomes" id="UP000236319">
    <property type="component" value="Unassembled WGS sequence"/>
</dbReference>
<proteinExistence type="predicted"/>
<evidence type="ECO:0000313" key="9">
    <source>
        <dbReference type="EMBL" id="GBE61115.1"/>
    </source>
</evidence>
<dbReference type="RefSeq" id="XP_028867358.1">
    <property type="nucleotide sequence ID" value="XM_029011525.1"/>
</dbReference>
<evidence type="ECO:0000256" key="2">
    <source>
        <dbReference type="ARBA" id="ARBA00022552"/>
    </source>
</evidence>
<dbReference type="PANTHER" id="PTHR19924">
    <property type="entry name" value="UTP15 U3 SMALL NUCLEOLAR RNA-ASSOCIATED PROTEIN 15 FAMILY MEMBER"/>
    <property type="match status" value="1"/>
</dbReference>
<feature type="domain" description="U3 small nucleolar RNA-associated protein 15 C-terminal" evidence="8">
    <location>
        <begin position="491"/>
        <end position="624"/>
    </location>
</feature>
<dbReference type="GeneID" id="39874885"/>
<dbReference type="InterPro" id="IPR018983">
    <property type="entry name" value="U3_snoRNA-assocProt_15_C"/>
</dbReference>
<evidence type="ECO:0000256" key="5">
    <source>
        <dbReference type="ARBA" id="ARBA00023242"/>
    </source>
</evidence>
<dbReference type="VEuPathDB" id="PiroplasmaDB:BOVATA_026080"/>
<organism evidence="9 10">
    <name type="scientific">Babesia ovata</name>
    <dbReference type="NCBI Taxonomy" id="189622"/>
    <lineage>
        <taxon>Eukaryota</taxon>
        <taxon>Sar</taxon>
        <taxon>Alveolata</taxon>
        <taxon>Apicomplexa</taxon>
        <taxon>Aconoidasida</taxon>
        <taxon>Piroplasmida</taxon>
        <taxon>Babesiidae</taxon>
        <taxon>Babesia</taxon>
    </lineage>
</organism>
<keyword evidence="2" id="KW-0698">rRNA processing</keyword>
<dbReference type="PANTHER" id="PTHR19924:SF26">
    <property type="entry name" value="U3 SMALL NUCLEOLAR RNA-ASSOCIATED PROTEIN 15 HOMOLOG"/>
    <property type="match status" value="1"/>
</dbReference>
<accession>A0A2H6KDP8</accession>
<name>A0A2H6KDP8_9APIC</name>
<dbReference type="SUPFAM" id="SSF50978">
    <property type="entry name" value="WD40 repeat-like"/>
    <property type="match status" value="1"/>
</dbReference>
<gene>
    <name evidence="9" type="ORF">BOVATA_026080</name>
</gene>
<keyword evidence="5" id="KW-0539">Nucleus</keyword>
<dbReference type="AlphaFoldDB" id="A0A2H6KDP8"/>
<dbReference type="GO" id="GO:0045943">
    <property type="term" value="P:positive regulation of transcription by RNA polymerase I"/>
    <property type="evidence" value="ECO:0007669"/>
    <property type="project" value="TreeGrafter"/>
</dbReference>
<dbReference type="Pfam" id="PF09384">
    <property type="entry name" value="UTP15_C"/>
    <property type="match status" value="1"/>
</dbReference>
<dbReference type="Pfam" id="PF00400">
    <property type="entry name" value="WD40"/>
    <property type="match status" value="2"/>
</dbReference>
<feature type="compositionally biased region" description="Basic and acidic residues" evidence="7">
    <location>
        <begin position="328"/>
        <end position="337"/>
    </location>
</feature>
<reference evidence="9 10" key="1">
    <citation type="journal article" date="2017" name="BMC Genomics">
        <title>Whole-genome assembly of Babesia ovata and comparative genomics between closely related pathogens.</title>
        <authorList>
            <person name="Yamagishi J."/>
            <person name="Asada M."/>
            <person name="Hakimi H."/>
            <person name="Tanaka T.Q."/>
            <person name="Sugimoto C."/>
            <person name="Kawazu S."/>
        </authorList>
    </citation>
    <scope>NUCLEOTIDE SEQUENCE [LARGE SCALE GENOMIC DNA]</scope>
    <source>
        <strain evidence="9 10">Miyake</strain>
    </source>
</reference>
<dbReference type="OrthoDB" id="431715at2759"/>
<feature type="region of interest" description="Disordered" evidence="7">
    <location>
        <begin position="313"/>
        <end position="413"/>
    </location>
</feature>
<dbReference type="PROSITE" id="PS50082">
    <property type="entry name" value="WD_REPEATS_2"/>
    <property type="match status" value="1"/>
</dbReference>
<dbReference type="InterPro" id="IPR001680">
    <property type="entry name" value="WD40_rpt"/>
</dbReference>
<evidence type="ECO:0000256" key="6">
    <source>
        <dbReference type="PROSITE-ProRule" id="PRU00221"/>
    </source>
</evidence>
<keyword evidence="4" id="KW-0677">Repeat</keyword>
<protein>
    <submittedName>
        <fullName evidence="9">U3 small nucleolar RNA-associated 15 homolog</fullName>
    </submittedName>
</protein>
<dbReference type="EMBL" id="BDSA01000002">
    <property type="protein sequence ID" value="GBE61115.1"/>
    <property type="molecule type" value="Genomic_DNA"/>
</dbReference>
<dbReference type="InterPro" id="IPR015943">
    <property type="entry name" value="WD40/YVTN_repeat-like_dom_sf"/>
</dbReference>
<keyword evidence="3 6" id="KW-0853">WD repeat</keyword>
<dbReference type="Gene3D" id="2.130.10.10">
    <property type="entry name" value="YVTN repeat-like/Quinoprotein amine dehydrogenase"/>
    <property type="match status" value="2"/>
</dbReference>
<dbReference type="InterPro" id="IPR036322">
    <property type="entry name" value="WD40_repeat_dom_sf"/>
</dbReference>
<evidence type="ECO:0000259" key="8">
    <source>
        <dbReference type="Pfam" id="PF09384"/>
    </source>
</evidence>
<evidence type="ECO:0000313" key="10">
    <source>
        <dbReference type="Proteomes" id="UP000236319"/>
    </source>
</evidence>
<evidence type="ECO:0000256" key="3">
    <source>
        <dbReference type="ARBA" id="ARBA00022574"/>
    </source>
</evidence>
<dbReference type="SMART" id="SM00320">
    <property type="entry name" value="WD40"/>
    <property type="match status" value="7"/>
</dbReference>
<dbReference type="GO" id="GO:0006364">
    <property type="term" value="P:rRNA processing"/>
    <property type="evidence" value="ECO:0007669"/>
    <property type="project" value="UniProtKB-KW"/>
</dbReference>
<feature type="repeat" description="WD" evidence="6">
    <location>
        <begin position="122"/>
        <end position="163"/>
    </location>
</feature>